<evidence type="ECO:0000313" key="3">
    <source>
        <dbReference type="Proteomes" id="UP001172101"/>
    </source>
</evidence>
<accession>A0AA40AUZ1</accession>
<protein>
    <submittedName>
        <fullName evidence="2">Uncharacterized protein</fullName>
    </submittedName>
</protein>
<dbReference type="EMBL" id="JAUIRO010000003">
    <property type="protein sequence ID" value="KAK0722453.1"/>
    <property type="molecule type" value="Genomic_DNA"/>
</dbReference>
<evidence type="ECO:0000256" key="1">
    <source>
        <dbReference type="SAM" id="MobiDB-lite"/>
    </source>
</evidence>
<dbReference type="RefSeq" id="XP_060298377.1">
    <property type="nucleotide sequence ID" value="XM_060447018.1"/>
</dbReference>
<feature type="region of interest" description="Disordered" evidence="1">
    <location>
        <begin position="74"/>
        <end position="105"/>
    </location>
</feature>
<name>A0AA40AUZ1_9PEZI</name>
<evidence type="ECO:0000313" key="2">
    <source>
        <dbReference type="EMBL" id="KAK0722453.1"/>
    </source>
</evidence>
<organism evidence="2 3">
    <name type="scientific">Lasiosphaeria miniovina</name>
    <dbReference type="NCBI Taxonomy" id="1954250"/>
    <lineage>
        <taxon>Eukaryota</taxon>
        <taxon>Fungi</taxon>
        <taxon>Dikarya</taxon>
        <taxon>Ascomycota</taxon>
        <taxon>Pezizomycotina</taxon>
        <taxon>Sordariomycetes</taxon>
        <taxon>Sordariomycetidae</taxon>
        <taxon>Sordariales</taxon>
        <taxon>Lasiosphaeriaceae</taxon>
        <taxon>Lasiosphaeria</taxon>
    </lineage>
</organism>
<keyword evidence="3" id="KW-1185">Reference proteome</keyword>
<comment type="caution">
    <text evidence="2">The sequence shown here is derived from an EMBL/GenBank/DDBJ whole genome shotgun (WGS) entry which is preliminary data.</text>
</comment>
<dbReference type="Proteomes" id="UP001172101">
    <property type="component" value="Unassembled WGS sequence"/>
</dbReference>
<dbReference type="GeneID" id="85330288"/>
<sequence>MRGLHRASQSQIPMIVRPVRPRCPRAQERRKRGTLGCLLVVVVMVVAGPGPGLARRAEGAVGKGHWLLLLLESGEEQDQDPKREPAAVPEVVPPPASVRQAGWQPNKQDTLALVGRQTGGRFSLYYGRAHGLPAEKLPLFNRAQI</sequence>
<gene>
    <name evidence="2" type="ORF">B0T26DRAFT_801207</name>
</gene>
<reference evidence="2" key="1">
    <citation type="submission" date="2023-06" db="EMBL/GenBank/DDBJ databases">
        <title>Genome-scale phylogeny and comparative genomics of the fungal order Sordariales.</title>
        <authorList>
            <consortium name="Lawrence Berkeley National Laboratory"/>
            <person name="Hensen N."/>
            <person name="Bonometti L."/>
            <person name="Westerberg I."/>
            <person name="Brannstrom I.O."/>
            <person name="Guillou S."/>
            <person name="Cros-Aarteil S."/>
            <person name="Calhoun S."/>
            <person name="Haridas S."/>
            <person name="Kuo A."/>
            <person name="Mondo S."/>
            <person name="Pangilinan J."/>
            <person name="Riley R."/>
            <person name="LaButti K."/>
            <person name="Andreopoulos B."/>
            <person name="Lipzen A."/>
            <person name="Chen C."/>
            <person name="Yanf M."/>
            <person name="Daum C."/>
            <person name="Ng V."/>
            <person name="Clum A."/>
            <person name="Steindorff A."/>
            <person name="Ohm R."/>
            <person name="Martin F."/>
            <person name="Silar P."/>
            <person name="Natvig D."/>
            <person name="Lalanne C."/>
            <person name="Gautier V."/>
            <person name="Ament-velasquez S.L."/>
            <person name="Kruys A."/>
            <person name="Hutchinson M.I."/>
            <person name="Powell A.J."/>
            <person name="Barry K."/>
            <person name="Miller A.N."/>
            <person name="Grigoriev I.V."/>
            <person name="Debuchy R."/>
            <person name="Gladieux P."/>
            <person name="Thoren M.H."/>
            <person name="Johannesson H."/>
        </authorList>
    </citation>
    <scope>NUCLEOTIDE SEQUENCE</scope>
    <source>
        <strain evidence="2">SMH2392-1A</strain>
    </source>
</reference>
<dbReference type="AlphaFoldDB" id="A0AA40AUZ1"/>
<proteinExistence type="predicted"/>